<dbReference type="Proteomes" id="UP000765509">
    <property type="component" value="Unassembled WGS sequence"/>
</dbReference>
<feature type="compositionally biased region" description="Polar residues" evidence="1">
    <location>
        <begin position="1"/>
        <end position="17"/>
    </location>
</feature>
<keyword evidence="3" id="KW-1185">Reference proteome</keyword>
<sequence>MISSSSEVPISRINSQGVVKRLRRISDSPTDPNAKGSDELDGEEVEVVPHSIGHQSRNSPSNPAFRIFKSQIIPSNPRNFQPSLSTIPSSINLPLPNPSTARTALVSPVSPSPIPKPRNSPMITSHQLQPVASSS</sequence>
<comment type="caution">
    <text evidence="2">The sequence shown here is derived from an EMBL/GenBank/DDBJ whole genome shotgun (WGS) entry which is preliminary data.</text>
</comment>
<accession>A0A9Q3GYK2</accession>
<feature type="region of interest" description="Disordered" evidence="1">
    <location>
        <begin position="95"/>
        <end position="135"/>
    </location>
</feature>
<proteinExistence type="predicted"/>
<evidence type="ECO:0000313" key="2">
    <source>
        <dbReference type="EMBL" id="MBW0484661.1"/>
    </source>
</evidence>
<feature type="region of interest" description="Disordered" evidence="1">
    <location>
        <begin position="1"/>
        <end position="63"/>
    </location>
</feature>
<name>A0A9Q3GYK2_9BASI</name>
<dbReference type="EMBL" id="AVOT02007787">
    <property type="protein sequence ID" value="MBW0484661.1"/>
    <property type="molecule type" value="Genomic_DNA"/>
</dbReference>
<evidence type="ECO:0000313" key="3">
    <source>
        <dbReference type="Proteomes" id="UP000765509"/>
    </source>
</evidence>
<feature type="compositionally biased region" description="Polar residues" evidence="1">
    <location>
        <begin position="53"/>
        <end position="62"/>
    </location>
</feature>
<feature type="compositionally biased region" description="Polar residues" evidence="1">
    <location>
        <begin position="121"/>
        <end position="135"/>
    </location>
</feature>
<evidence type="ECO:0000256" key="1">
    <source>
        <dbReference type="SAM" id="MobiDB-lite"/>
    </source>
</evidence>
<protein>
    <submittedName>
        <fullName evidence="2">Uncharacterized protein</fullName>
    </submittedName>
</protein>
<reference evidence="2" key="1">
    <citation type="submission" date="2021-03" db="EMBL/GenBank/DDBJ databases">
        <title>Draft genome sequence of rust myrtle Austropuccinia psidii MF-1, a brazilian biotype.</title>
        <authorList>
            <person name="Quecine M.C."/>
            <person name="Pachon D.M.R."/>
            <person name="Bonatelli M.L."/>
            <person name="Correr F.H."/>
            <person name="Franceschini L.M."/>
            <person name="Leite T.F."/>
            <person name="Margarido G.R.A."/>
            <person name="Almeida C.A."/>
            <person name="Ferrarezi J.A."/>
            <person name="Labate C.A."/>
        </authorList>
    </citation>
    <scope>NUCLEOTIDE SEQUENCE</scope>
    <source>
        <strain evidence="2">MF-1</strain>
    </source>
</reference>
<dbReference type="AlphaFoldDB" id="A0A9Q3GYK2"/>
<organism evidence="2 3">
    <name type="scientific">Austropuccinia psidii MF-1</name>
    <dbReference type="NCBI Taxonomy" id="1389203"/>
    <lineage>
        <taxon>Eukaryota</taxon>
        <taxon>Fungi</taxon>
        <taxon>Dikarya</taxon>
        <taxon>Basidiomycota</taxon>
        <taxon>Pucciniomycotina</taxon>
        <taxon>Pucciniomycetes</taxon>
        <taxon>Pucciniales</taxon>
        <taxon>Sphaerophragmiaceae</taxon>
        <taxon>Austropuccinia</taxon>
    </lineage>
</organism>
<gene>
    <name evidence="2" type="ORF">O181_024376</name>
</gene>